<accession>A0A6M3Y254</accession>
<evidence type="ECO:0000313" key="1">
    <source>
        <dbReference type="EMBL" id="QJA59430.1"/>
    </source>
</evidence>
<sequence length="106" mass="11672">MLKTDGNPFGGIGYQTMKPLSILQWIILKLGGVAVQYPLKCGVCRAKTKGNIITGFYMPCERLPKIPGLNHFTVRVKPPHSKLDTYCNVLHNVGGDDGTNNRTKNT</sequence>
<dbReference type="EMBL" id="MT141369">
    <property type="protein sequence ID" value="QJA59430.1"/>
    <property type="molecule type" value="Genomic_DNA"/>
</dbReference>
<protein>
    <submittedName>
        <fullName evidence="2">Uncharacterized protein</fullName>
    </submittedName>
</protein>
<gene>
    <name evidence="1" type="ORF">MM415B01299_0009</name>
    <name evidence="2" type="ORF">TM448B06264_0007</name>
</gene>
<proteinExistence type="predicted"/>
<name>A0A6M3Y254_9ZZZZ</name>
<organism evidence="2">
    <name type="scientific">viral metagenome</name>
    <dbReference type="NCBI Taxonomy" id="1070528"/>
    <lineage>
        <taxon>unclassified sequences</taxon>
        <taxon>metagenomes</taxon>
        <taxon>organismal metagenomes</taxon>
    </lineage>
</organism>
<dbReference type="AlphaFoldDB" id="A0A6M3Y254"/>
<evidence type="ECO:0000313" key="2">
    <source>
        <dbReference type="EMBL" id="QJI04133.1"/>
    </source>
</evidence>
<reference evidence="2" key="1">
    <citation type="submission" date="2020-03" db="EMBL/GenBank/DDBJ databases">
        <title>The deep terrestrial virosphere.</title>
        <authorList>
            <person name="Holmfeldt K."/>
            <person name="Nilsson E."/>
            <person name="Simone D."/>
            <person name="Lopez-Fernandez M."/>
            <person name="Wu X."/>
            <person name="de Brujin I."/>
            <person name="Lundin D."/>
            <person name="Andersson A."/>
            <person name="Bertilsson S."/>
            <person name="Dopson M."/>
        </authorList>
    </citation>
    <scope>NUCLEOTIDE SEQUENCE</scope>
    <source>
        <strain evidence="1">MM415B01299</strain>
        <strain evidence="2">TM448B06264</strain>
    </source>
</reference>
<dbReference type="EMBL" id="MT145151">
    <property type="protein sequence ID" value="QJI04133.1"/>
    <property type="molecule type" value="Genomic_DNA"/>
</dbReference>